<dbReference type="Proteomes" id="UP001352852">
    <property type="component" value="Unassembled WGS sequence"/>
</dbReference>
<gene>
    <name evidence="1" type="ORF">CHARACLAT_030284</name>
</gene>
<comment type="caution">
    <text evidence="1">The sequence shown here is derived from an EMBL/GenBank/DDBJ whole genome shotgun (WGS) entry which is preliminary data.</text>
</comment>
<proteinExistence type="predicted"/>
<name>A0ABU7DBX8_9TELE</name>
<protein>
    <submittedName>
        <fullName evidence="1">Uncharacterized protein</fullName>
    </submittedName>
</protein>
<dbReference type="EMBL" id="JAHUTJ010020899">
    <property type="protein sequence ID" value="MED6272426.1"/>
    <property type="molecule type" value="Genomic_DNA"/>
</dbReference>
<evidence type="ECO:0000313" key="1">
    <source>
        <dbReference type="EMBL" id="MED6272426.1"/>
    </source>
</evidence>
<sequence>MTMMAIFHKKTLGVSQLIFHFWTPSAFWIKINPDTTSPSTVATRRPRRSMLGGQEVLDQGRVQHEGGGHPGTVLRTVPLPVDEVLPPTALSTRGQDLAD</sequence>
<keyword evidence="2" id="KW-1185">Reference proteome</keyword>
<evidence type="ECO:0000313" key="2">
    <source>
        <dbReference type="Proteomes" id="UP001352852"/>
    </source>
</evidence>
<organism evidence="1 2">
    <name type="scientific">Characodon lateralis</name>
    <dbReference type="NCBI Taxonomy" id="208331"/>
    <lineage>
        <taxon>Eukaryota</taxon>
        <taxon>Metazoa</taxon>
        <taxon>Chordata</taxon>
        <taxon>Craniata</taxon>
        <taxon>Vertebrata</taxon>
        <taxon>Euteleostomi</taxon>
        <taxon>Actinopterygii</taxon>
        <taxon>Neopterygii</taxon>
        <taxon>Teleostei</taxon>
        <taxon>Neoteleostei</taxon>
        <taxon>Acanthomorphata</taxon>
        <taxon>Ovalentaria</taxon>
        <taxon>Atherinomorphae</taxon>
        <taxon>Cyprinodontiformes</taxon>
        <taxon>Goodeidae</taxon>
        <taxon>Characodon</taxon>
    </lineage>
</organism>
<accession>A0ABU7DBX8</accession>
<reference evidence="1 2" key="1">
    <citation type="submission" date="2021-06" db="EMBL/GenBank/DDBJ databases">
        <authorList>
            <person name="Palmer J.M."/>
        </authorList>
    </citation>
    <scope>NUCLEOTIDE SEQUENCE [LARGE SCALE GENOMIC DNA]</scope>
    <source>
        <strain evidence="1 2">CL_MEX2019</strain>
        <tissue evidence="1">Muscle</tissue>
    </source>
</reference>